<dbReference type="InterPro" id="IPR016024">
    <property type="entry name" value="ARM-type_fold"/>
</dbReference>
<dbReference type="Gene3D" id="3.30.30.170">
    <property type="match status" value="1"/>
</dbReference>
<dbReference type="GO" id="GO:0001732">
    <property type="term" value="P:formation of cytoplasmic translation initiation complex"/>
    <property type="evidence" value="ECO:0007669"/>
    <property type="project" value="TreeGrafter"/>
</dbReference>
<dbReference type="PANTHER" id="PTHR23001:SF7">
    <property type="entry name" value="EUKARYOTIC TRANSLATION INITIATION FACTOR 5"/>
    <property type="match status" value="1"/>
</dbReference>
<dbReference type="GO" id="GO:0005525">
    <property type="term" value="F:GTP binding"/>
    <property type="evidence" value="ECO:0007669"/>
    <property type="project" value="UniProtKB-KW"/>
</dbReference>
<dbReference type="PANTHER" id="PTHR23001">
    <property type="entry name" value="EUKARYOTIC TRANSLATION INITIATION FACTOR"/>
    <property type="match status" value="1"/>
</dbReference>
<dbReference type="Pfam" id="PF01873">
    <property type="entry name" value="eIF-5_eIF-2B"/>
    <property type="match status" value="1"/>
</dbReference>
<dbReference type="InterPro" id="IPR016189">
    <property type="entry name" value="Transl_init_fac_IF2/IF5_N"/>
</dbReference>
<evidence type="ECO:0000256" key="1">
    <source>
        <dbReference type="ARBA" id="ARBA00010397"/>
    </source>
</evidence>
<keyword evidence="2" id="KW-0396">Initiation factor</keyword>
<reference evidence="8" key="2">
    <citation type="submission" date="2018-05" db="EMBL/GenBank/DDBJ databases">
        <title>OpunRS2 (Oryza punctata Reference Sequence Version 2).</title>
        <authorList>
            <person name="Zhang J."/>
            <person name="Kudrna D."/>
            <person name="Lee S."/>
            <person name="Talag J."/>
            <person name="Welchert J."/>
            <person name="Wing R.A."/>
        </authorList>
    </citation>
    <scope>NUCLEOTIDE SEQUENCE [LARGE SCALE GENOMIC DNA]</scope>
</reference>
<dbReference type="SUPFAM" id="SSF48371">
    <property type="entry name" value="ARM repeat"/>
    <property type="match status" value="1"/>
</dbReference>
<evidence type="ECO:0000313" key="8">
    <source>
        <dbReference type="EnsemblPlants" id="OPUNC02G03040.1"/>
    </source>
</evidence>
<dbReference type="eggNOG" id="KOG2767">
    <property type="taxonomic scope" value="Eukaryota"/>
</dbReference>
<evidence type="ECO:0000256" key="6">
    <source>
        <dbReference type="SAM" id="MobiDB-lite"/>
    </source>
</evidence>
<dbReference type="SMART" id="SM00515">
    <property type="entry name" value="eIF5C"/>
    <property type="match status" value="1"/>
</dbReference>
<keyword evidence="5" id="KW-0342">GTP-binding</keyword>
<dbReference type="Gramene" id="OPUNC02G03040.1">
    <property type="protein sequence ID" value="OPUNC02G03040.1"/>
    <property type="gene ID" value="OPUNC02G03040"/>
</dbReference>
<feature type="compositionally biased region" description="Basic and acidic residues" evidence="6">
    <location>
        <begin position="153"/>
        <end position="174"/>
    </location>
</feature>
<dbReference type="HOGENOM" id="CLU_026663_1_1_1"/>
<evidence type="ECO:0000256" key="3">
    <source>
        <dbReference type="ARBA" id="ARBA00022741"/>
    </source>
</evidence>
<dbReference type="InterPro" id="IPR045196">
    <property type="entry name" value="IF2/IF5"/>
</dbReference>
<dbReference type="InterPro" id="IPR003307">
    <property type="entry name" value="W2_domain"/>
</dbReference>
<dbReference type="Proteomes" id="UP000026962">
    <property type="component" value="Chromosome 2"/>
</dbReference>
<evidence type="ECO:0000256" key="4">
    <source>
        <dbReference type="ARBA" id="ARBA00022917"/>
    </source>
</evidence>
<dbReference type="CDD" id="cd11561">
    <property type="entry name" value="W2_eIF5"/>
    <property type="match status" value="1"/>
</dbReference>
<dbReference type="Gene3D" id="1.25.40.180">
    <property type="match status" value="1"/>
</dbReference>
<dbReference type="GO" id="GO:0005092">
    <property type="term" value="F:GDP-dissociation inhibitor activity"/>
    <property type="evidence" value="ECO:0007669"/>
    <property type="project" value="TreeGrafter"/>
</dbReference>
<comment type="similarity">
    <text evidence="1">Belongs to the eIF-2-beta/eIF-5 family.</text>
</comment>
<dbReference type="Gene3D" id="2.20.25.350">
    <property type="match status" value="1"/>
</dbReference>
<reference evidence="8" key="1">
    <citation type="submission" date="2015-04" db="UniProtKB">
        <authorList>
            <consortium name="EnsemblPlants"/>
        </authorList>
    </citation>
    <scope>IDENTIFICATION</scope>
</reference>
<name>A0A0E0JVJ3_ORYPU</name>
<accession>A0A0E0JVJ3</accession>
<dbReference type="PROSITE" id="PS51363">
    <property type="entry name" value="W2"/>
    <property type="match status" value="1"/>
</dbReference>
<dbReference type="SUPFAM" id="SSF75689">
    <property type="entry name" value="Zinc-binding domain of translation initiation factor 2 beta"/>
    <property type="match status" value="1"/>
</dbReference>
<dbReference type="OMA" id="THSHEKI"/>
<dbReference type="SMART" id="SM00653">
    <property type="entry name" value="eIF2B_5"/>
    <property type="match status" value="1"/>
</dbReference>
<dbReference type="InterPro" id="IPR016190">
    <property type="entry name" value="Transl_init_fac_IF2/IF5_Zn-bd"/>
</dbReference>
<dbReference type="InterPro" id="IPR002735">
    <property type="entry name" value="Transl_init_fac_IF2/IF5_dom"/>
</dbReference>
<protein>
    <recommendedName>
        <fullName evidence="7">W2 domain-containing protein</fullName>
    </recommendedName>
</protein>
<keyword evidence="9" id="KW-1185">Reference proteome</keyword>
<dbReference type="AlphaFoldDB" id="A0A0E0JVJ3"/>
<evidence type="ECO:0000259" key="7">
    <source>
        <dbReference type="PROSITE" id="PS51363"/>
    </source>
</evidence>
<evidence type="ECO:0000256" key="2">
    <source>
        <dbReference type="ARBA" id="ARBA00022540"/>
    </source>
</evidence>
<dbReference type="STRING" id="4537.A0A0E0JVJ3"/>
<evidence type="ECO:0000313" key="9">
    <source>
        <dbReference type="Proteomes" id="UP000026962"/>
    </source>
</evidence>
<dbReference type="EnsemblPlants" id="OPUNC02G03040.1">
    <property type="protein sequence ID" value="OPUNC02G03040.1"/>
    <property type="gene ID" value="OPUNC02G03040"/>
</dbReference>
<keyword evidence="3" id="KW-0547">Nucleotide-binding</keyword>
<feature type="domain" description="W2" evidence="7">
    <location>
        <begin position="182"/>
        <end position="336"/>
    </location>
</feature>
<feature type="region of interest" description="Disordered" evidence="6">
    <location>
        <begin position="149"/>
        <end position="180"/>
    </location>
</feature>
<dbReference type="GO" id="GO:0071074">
    <property type="term" value="F:eukaryotic initiation factor eIF2 binding"/>
    <property type="evidence" value="ECO:0007669"/>
    <property type="project" value="TreeGrafter"/>
</dbReference>
<dbReference type="FunFam" id="3.30.30.170:FF:000002">
    <property type="entry name" value="Eukaryotic translation initiation factor 5"/>
    <property type="match status" value="1"/>
</dbReference>
<dbReference type="GO" id="GO:0005829">
    <property type="term" value="C:cytosol"/>
    <property type="evidence" value="ECO:0007669"/>
    <property type="project" value="TreeGrafter"/>
</dbReference>
<evidence type="ECO:0000256" key="5">
    <source>
        <dbReference type="ARBA" id="ARBA00023134"/>
    </source>
</evidence>
<proteinExistence type="inferred from homology"/>
<sequence>MELQNIGASNKGDAFYRYKMPKMITRIESRGNGIKTKIVNMVDIAKALARPASYITKYFSCVVGTRHTFDEKTGDSLVYGAHDTVKLAGLLENFIKKYVQCYGCGNPETEIVVSVISKADKKVSLKCAACGHVSEVVDKKNDQFIKFISKGSPEPKKGGKDNKAMRRAEKERMSEGVSNGHGANKATLYDQLVKKIKAKAATPAQVKAILSSSPLPPQDAMNALLDALFHGAGKGFAKEVLKRKDYLAAAVSDDTDAQVLLLHAIEAFCGGGSGAEAVKEVPVVLKVLYDGDVLEEEAIDKWYKEAVAVGRTSPALEKATPFVEWLKRADSEEEEE</sequence>
<dbReference type="Pfam" id="PF02020">
    <property type="entry name" value="W2"/>
    <property type="match status" value="1"/>
</dbReference>
<organism evidence="8">
    <name type="scientific">Oryza punctata</name>
    <name type="common">Red rice</name>
    <dbReference type="NCBI Taxonomy" id="4537"/>
    <lineage>
        <taxon>Eukaryota</taxon>
        <taxon>Viridiplantae</taxon>
        <taxon>Streptophyta</taxon>
        <taxon>Embryophyta</taxon>
        <taxon>Tracheophyta</taxon>
        <taxon>Spermatophyta</taxon>
        <taxon>Magnoliopsida</taxon>
        <taxon>Liliopsida</taxon>
        <taxon>Poales</taxon>
        <taxon>Poaceae</taxon>
        <taxon>BOP clade</taxon>
        <taxon>Oryzoideae</taxon>
        <taxon>Oryzeae</taxon>
        <taxon>Oryzinae</taxon>
        <taxon>Oryza</taxon>
    </lineage>
</organism>
<dbReference type="GO" id="GO:0003743">
    <property type="term" value="F:translation initiation factor activity"/>
    <property type="evidence" value="ECO:0007669"/>
    <property type="project" value="UniProtKB-KW"/>
</dbReference>
<keyword evidence="4" id="KW-0648">Protein biosynthesis</keyword>
<dbReference type="SUPFAM" id="SSF100966">
    <property type="entry name" value="Translation initiation factor 2 beta, aIF2beta, N-terminal domain"/>
    <property type="match status" value="1"/>
</dbReference>